<evidence type="ECO:0000313" key="4">
    <source>
        <dbReference type="EMBL" id="MFC5454313.1"/>
    </source>
</evidence>
<protein>
    <submittedName>
        <fullName evidence="4">Platelet-activating factor acetylhydrolase IB subunit</fullName>
    </submittedName>
</protein>
<dbReference type="RefSeq" id="WP_377164269.1">
    <property type="nucleotide sequence ID" value="NZ_JBHSMQ010000002.1"/>
</dbReference>
<evidence type="ECO:0000256" key="1">
    <source>
        <dbReference type="ARBA" id="ARBA00038184"/>
    </source>
</evidence>
<proteinExistence type="inferred from homology"/>
<organism evidence="4 5">
    <name type="scientific">Prosthecobacter fluviatilis</name>
    <dbReference type="NCBI Taxonomy" id="445931"/>
    <lineage>
        <taxon>Bacteria</taxon>
        <taxon>Pseudomonadati</taxon>
        <taxon>Verrucomicrobiota</taxon>
        <taxon>Verrucomicrobiia</taxon>
        <taxon>Verrucomicrobiales</taxon>
        <taxon>Verrucomicrobiaceae</taxon>
        <taxon>Prosthecobacter</taxon>
    </lineage>
</organism>
<sequence>MKITSLAFSLLLLASAALQAQTPAPGPQKNDVIGAAGGAASGGIIGTQSGRGLEGAAPAVVLPPQPPDVPAEKYGKDGKINPGFIAAHEKFVSIAKEGKAQLVFLGDSITAGWAGSGKEVWPKAFGQYTPANFGIGGDRTQHVLWRIQNGELEGIKPKAVVLMIGTNNVGADPAEGIAKGVTAIVETIRAKQPQAKILLLAVFPRGDKPTGKLGAANEKLKQVNAIIAKLDDGKNVFFLDIGSQFPQPDGALTKEVMPDFLHLSPAGYQIWADAIGPKLAELMK</sequence>
<feature type="signal peptide" evidence="2">
    <location>
        <begin position="1"/>
        <end position="20"/>
    </location>
</feature>
<feature type="chain" id="PRO_5046399574" evidence="2">
    <location>
        <begin position="21"/>
        <end position="284"/>
    </location>
</feature>
<dbReference type="Gene3D" id="3.40.50.1110">
    <property type="entry name" value="SGNH hydrolase"/>
    <property type="match status" value="1"/>
</dbReference>
<dbReference type="SUPFAM" id="SSF52266">
    <property type="entry name" value="SGNH hydrolase"/>
    <property type="match status" value="1"/>
</dbReference>
<dbReference type="PANTHER" id="PTHR11852:SF0">
    <property type="entry name" value="PLATELET-ACTIVATING FACTOR ACETYLHYDROLASE IB SUBUNIT BETA HOMOLOG"/>
    <property type="match status" value="1"/>
</dbReference>
<reference evidence="5" key="1">
    <citation type="journal article" date="2019" name="Int. J. Syst. Evol. Microbiol.">
        <title>The Global Catalogue of Microorganisms (GCM) 10K type strain sequencing project: providing services to taxonomists for standard genome sequencing and annotation.</title>
        <authorList>
            <consortium name="The Broad Institute Genomics Platform"/>
            <consortium name="The Broad Institute Genome Sequencing Center for Infectious Disease"/>
            <person name="Wu L."/>
            <person name="Ma J."/>
        </authorList>
    </citation>
    <scope>NUCLEOTIDE SEQUENCE [LARGE SCALE GENOMIC DNA]</scope>
    <source>
        <strain evidence="5">CGMCC 4.1469</strain>
    </source>
</reference>
<keyword evidence="2" id="KW-0732">Signal</keyword>
<evidence type="ECO:0000313" key="5">
    <source>
        <dbReference type="Proteomes" id="UP001596052"/>
    </source>
</evidence>
<dbReference type="PANTHER" id="PTHR11852">
    <property type="entry name" value="PLATELET-ACTIVATING FACTOR ACETYLHYDROLASE"/>
    <property type="match status" value="1"/>
</dbReference>
<dbReference type="Pfam" id="PF13472">
    <property type="entry name" value="Lipase_GDSL_2"/>
    <property type="match status" value="1"/>
</dbReference>
<dbReference type="InterPro" id="IPR013830">
    <property type="entry name" value="SGNH_hydro"/>
</dbReference>
<comment type="caution">
    <text evidence="4">The sequence shown here is derived from an EMBL/GenBank/DDBJ whole genome shotgun (WGS) entry which is preliminary data.</text>
</comment>
<evidence type="ECO:0000256" key="2">
    <source>
        <dbReference type="SAM" id="SignalP"/>
    </source>
</evidence>
<gene>
    <name evidence="4" type="ORF">ACFQDI_05550</name>
</gene>
<dbReference type="InterPro" id="IPR036514">
    <property type="entry name" value="SGNH_hydro_sf"/>
</dbReference>
<feature type="domain" description="SGNH hydrolase-type esterase" evidence="3">
    <location>
        <begin position="104"/>
        <end position="270"/>
    </location>
</feature>
<keyword evidence="5" id="KW-1185">Reference proteome</keyword>
<comment type="similarity">
    <text evidence="1">Belongs to the 'GDSL' lipolytic enzyme family. Platelet-activating factor acetylhydrolase IB beta/gamma subunits subfamily.</text>
</comment>
<dbReference type="CDD" id="cd01820">
    <property type="entry name" value="PAF_acetylesterase_like"/>
    <property type="match status" value="1"/>
</dbReference>
<dbReference type="Proteomes" id="UP001596052">
    <property type="component" value="Unassembled WGS sequence"/>
</dbReference>
<dbReference type="EMBL" id="JBHSMQ010000002">
    <property type="protein sequence ID" value="MFC5454313.1"/>
    <property type="molecule type" value="Genomic_DNA"/>
</dbReference>
<evidence type="ECO:0000259" key="3">
    <source>
        <dbReference type="Pfam" id="PF13472"/>
    </source>
</evidence>
<accession>A0ABW0KNJ4</accession>
<name>A0ABW0KNJ4_9BACT</name>